<dbReference type="EMBL" id="AVOT02029083">
    <property type="protein sequence ID" value="MBW0521782.1"/>
    <property type="molecule type" value="Genomic_DNA"/>
</dbReference>
<dbReference type="AlphaFoldDB" id="A0A9Q3EKS5"/>
<evidence type="ECO:0000313" key="2">
    <source>
        <dbReference type="Proteomes" id="UP000765509"/>
    </source>
</evidence>
<sequence>MAFLASRDINSHNHFFGPPQLEIFMQQKTLSSCQAGWASFLSNLNFNISHTPGHYNPADAASWRVGYVDTSTYANFPLLSLSNYGSLNITNLSPIHLPESHIPINPPEKFFVCPIQQNLCTNYNTPFHLITKDN</sequence>
<protein>
    <submittedName>
        <fullName evidence="1">Uncharacterized protein</fullName>
    </submittedName>
</protein>
<comment type="caution">
    <text evidence="1">The sequence shown here is derived from an EMBL/GenBank/DDBJ whole genome shotgun (WGS) entry which is preliminary data.</text>
</comment>
<gene>
    <name evidence="1" type="ORF">O181_061497</name>
</gene>
<evidence type="ECO:0000313" key="1">
    <source>
        <dbReference type="EMBL" id="MBW0521782.1"/>
    </source>
</evidence>
<organism evidence="1 2">
    <name type="scientific">Austropuccinia psidii MF-1</name>
    <dbReference type="NCBI Taxonomy" id="1389203"/>
    <lineage>
        <taxon>Eukaryota</taxon>
        <taxon>Fungi</taxon>
        <taxon>Dikarya</taxon>
        <taxon>Basidiomycota</taxon>
        <taxon>Pucciniomycotina</taxon>
        <taxon>Pucciniomycetes</taxon>
        <taxon>Pucciniales</taxon>
        <taxon>Sphaerophragmiaceae</taxon>
        <taxon>Austropuccinia</taxon>
    </lineage>
</organism>
<name>A0A9Q3EKS5_9BASI</name>
<proteinExistence type="predicted"/>
<dbReference type="Proteomes" id="UP000765509">
    <property type="component" value="Unassembled WGS sequence"/>
</dbReference>
<reference evidence="1" key="1">
    <citation type="submission" date="2021-03" db="EMBL/GenBank/DDBJ databases">
        <title>Draft genome sequence of rust myrtle Austropuccinia psidii MF-1, a brazilian biotype.</title>
        <authorList>
            <person name="Quecine M.C."/>
            <person name="Pachon D.M.R."/>
            <person name="Bonatelli M.L."/>
            <person name="Correr F.H."/>
            <person name="Franceschini L.M."/>
            <person name="Leite T.F."/>
            <person name="Margarido G.R.A."/>
            <person name="Almeida C.A."/>
            <person name="Ferrarezi J.A."/>
            <person name="Labate C.A."/>
        </authorList>
    </citation>
    <scope>NUCLEOTIDE SEQUENCE</scope>
    <source>
        <strain evidence="1">MF-1</strain>
    </source>
</reference>
<dbReference type="OrthoDB" id="3341476at2759"/>
<keyword evidence="2" id="KW-1185">Reference proteome</keyword>
<accession>A0A9Q3EKS5</accession>